<gene>
    <name evidence="3" type="ORF">WJX75_001239</name>
</gene>
<dbReference type="EMBL" id="JALJOT010000002">
    <property type="protein sequence ID" value="KAK9917138.1"/>
    <property type="molecule type" value="Genomic_DNA"/>
</dbReference>
<feature type="chain" id="PRO_5047247232" description="EGF-like domain-containing protein" evidence="2">
    <location>
        <begin position="24"/>
        <end position="291"/>
    </location>
</feature>
<keyword evidence="4" id="KW-1185">Reference proteome</keyword>
<dbReference type="Proteomes" id="UP001491310">
    <property type="component" value="Unassembled WGS sequence"/>
</dbReference>
<reference evidence="3 4" key="1">
    <citation type="journal article" date="2024" name="Nat. Commun.">
        <title>Phylogenomics reveals the evolutionary origins of lichenization in chlorophyte algae.</title>
        <authorList>
            <person name="Puginier C."/>
            <person name="Libourel C."/>
            <person name="Otte J."/>
            <person name="Skaloud P."/>
            <person name="Haon M."/>
            <person name="Grisel S."/>
            <person name="Petersen M."/>
            <person name="Berrin J.G."/>
            <person name="Delaux P.M."/>
            <person name="Dal Grande F."/>
            <person name="Keller J."/>
        </authorList>
    </citation>
    <scope>NUCLEOTIDE SEQUENCE [LARGE SCALE GENOMIC DNA]</scope>
    <source>
        <strain evidence="3 4">SAG 216-7</strain>
    </source>
</reference>
<feature type="signal peptide" evidence="2">
    <location>
        <begin position="1"/>
        <end position="23"/>
    </location>
</feature>
<feature type="region of interest" description="Disordered" evidence="1">
    <location>
        <begin position="193"/>
        <end position="276"/>
    </location>
</feature>
<evidence type="ECO:0000256" key="1">
    <source>
        <dbReference type="SAM" id="MobiDB-lite"/>
    </source>
</evidence>
<organism evidence="3 4">
    <name type="scientific">Coccomyxa subellipsoidea</name>
    <dbReference type="NCBI Taxonomy" id="248742"/>
    <lineage>
        <taxon>Eukaryota</taxon>
        <taxon>Viridiplantae</taxon>
        <taxon>Chlorophyta</taxon>
        <taxon>core chlorophytes</taxon>
        <taxon>Trebouxiophyceae</taxon>
        <taxon>Trebouxiophyceae incertae sedis</taxon>
        <taxon>Coccomyxaceae</taxon>
        <taxon>Coccomyxa</taxon>
    </lineage>
</organism>
<keyword evidence="2" id="KW-0732">Signal</keyword>
<evidence type="ECO:0008006" key="5">
    <source>
        <dbReference type="Google" id="ProtNLM"/>
    </source>
</evidence>
<feature type="compositionally biased region" description="Polar residues" evidence="1">
    <location>
        <begin position="220"/>
        <end position="247"/>
    </location>
</feature>
<accession>A0ABR2YZP4</accession>
<evidence type="ECO:0000313" key="4">
    <source>
        <dbReference type="Proteomes" id="UP001491310"/>
    </source>
</evidence>
<evidence type="ECO:0000313" key="3">
    <source>
        <dbReference type="EMBL" id="KAK9917138.1"/>
    </source>
</evidence>
<protein>
    <recommendedName>
        <fullName evidence="5">EGF-like domain-containing protein</fullName>
    </recommendedName>
</protein>
<feature type="compositionally biased region" description="Basic residues" evidence="1">
    <location>
        <begin position="254"/>
        <end position="263"/>
    </location>
</feature>
<proteinExistence type="predicted"/>
<comment type="caution">
    <text evidence="3">The sequence shown here is derived from an EMBL/GenBank/DDBJ whole genome shotgun (WGS) entry which is preliminary data.</text>
</comment>
<feature type="compositionally biased region" description="Pro residues" evidence="1">
    <location>
        <begin position="193"/>
        <end position="209"/>
    </location>
</feature>
<evidence type="ECO:0000256" key="2">
    <source>
        <dbReference type="SAM" id="SignalP"/>
    </source>
</evidence>
<sequence length="291" mass="29376">MARVLLGVLAAVAVLAICRPAAAQNAGPYNENSLVGVPSEVNTGEQYGAGQKVNVCKFPLGSVNAWDLKPEIQYLPVTSELILSTSGRGSFIAPAVGFLHFGPSCYLYDHVCNFNYQEPCNLQGTCQTNNTCFCTNGFKTCRPLDGTLTSATAGCETDIYTDINNCGDCGIVCPTGQICDGGGCFDPNAVPSPPPLAASPPPPPPPPPAASTLGGAGTNAAPTSGTLSNTPTSDTVNNAATVGSGTTPAEGKAAKRAAAKAAKKSSDSATNPAAQVATAGRRLLKAAGQGL</sequence>
<name>A0ABR2YZP4_9CHLO</name>